<dbReference type="HOGENOM" id="CLU_1184344_0_0_5"/>
<evidence type="ECO:0000313" key="3">
    <source>
        <dbReference type="EMBL" id="EYD77331.1"/>
    </source>
</evidence>
<protein>
    <submittedName>
        <fullName evidence="3">Creatinase</fullName>
        <ecNumber evidence="3">3.5.3.3</ecNumber>
    </submittedName>
</protein>
<keyword evidence="3" id="KW-0378">Hydrolase</keyword>
<organism evidence="3 4">
    <name type="scientific">Rubellimicrobium mesophilum DSM 19309</name>
    <dbReference type="NCBI Taxonomy" id="442562"/>
    <lineage>
        <taxon>Bacteria</taxon>
        <taxon>Pseudomonadati</taxon>
        <taxon>Pseudomonadota</taxon>
        <taxon>Alphaproteobacteria</taxon>
        <taxon>Rhodobacterales</taxon>
        <taxon>Roseobacteraceae</taxon>
        <taxon>Rubellimicrobium</taxon>
    </lineage>
</organism>
<dbReference type="Gene3D" id="3.40.350.10">
    <property type="entry name" value="Creatinase/prolidase N-terminal domain"/>
    <property type="match status" value="1"/>
</dbReference>
<dbReference type="InterPro" id="IPR000587">
    <property type="entry name" value="Creatinase_N"/>
</dbReference>
<dbReference type="Proteomes" id="UP000019666">
    <property type="component" value="Unassembled WGS sequence"/>
</dbReference>
<sequence length="234" mass="25466">MNTPRPASYRFHQGERVLPFAAEEYEARLKGLRAIMAEAGVDVAVLTSMHGIAYYSGFLYCSFGRPYGLVVTRDQSVTISAGIDAGQPWRRGHGDNITYTDWARDNYWRAVEQVSGTGKVIGVEEDHLTLLQSQKLDAFLKPSRRVDIAQGSMRQRMKKSAAEIELIAPGPTWPTSAATPSARRSRPARARSTSPWPGGTRWSSRSPSASRTPSIATPGSGSSPASTPTAPTTR</sequence>
<evidence type="ECO:0000259" key="2">
    <source>
        <dbReference type="Pfam" id="PF01321"/>
    </source>
</evidence>
<gene>
    <name evidence="3" type="ORF">Rumeso_01038</name>
</gene>
<evidence type="ECO:0000313" key="4">
    <source>
        <dbReference type="Proteomes" id="UP000019666"/>
    </source>
</evidence>
<dbReference type="Pfam" id="PF01321">
    <property type="entry name" value="Creatinase_N"/>
    <property type="match status" value="1"/>
</dbReference>
<dbReference type="STRING" id="442562.Rumeso_01038"/>
<proteinExistence type="predicted"/>
<name>A0A017HSG5_9RHOB</name>
<comment type="caution">
    <text evidence="3">The sequence shown here is derived from an EMBL/GenBank/DDBJ whole genome shotgun (WGS) entry which is preliminary data.</text>
</comment>
<accession>A0A017HSG5</accession>
<dbReference type="EMBL" id="AOSK01000030">
    <property type="protein sequence ID" value="EYD77331.1"/>
    <property type="molecule type" value="Genomic_DNA"/>
</dbReference>
<keyword evidence="4" id="KW-1185">Reference proteome</keyword>
<feature type="compositionally biased region" description="Low complexity" evidence="1">
    <location>
        <begin position="190"/>
        <end position="234"/>
    </location>
</feature>
<dbReference type="InterPro" id="IPR029149">
    <property type="entry name" value="Creatin/AminoP/Spt16_N"/>
</dbReference>
<dbReference type="PATRIC" id="fig|442562.3.peg.1030"/>
<dbReference type="SUPFAM" id="SSF53092">
    <property type="entry name" value="Creatinase/prolidase N-terminal domain"/>
    <property type="match status" value="1"/>
</dbReference>
<dbReference type="GO" id="GO:0016980">
    <property type="term" value="F:creatinase activity"/>
    <property type="evidence" value="ECO:0007669"/>
    <property type="project" value="UniProtKB-EC"/>
</dbReference>
<evidence type="ECO:0000256" key="1">
    <source>
        <dbReference type="SAM" id="MobiDB-lite"/>
    </source>
</evidence>
<feature type="region of interest" description="Disordered" evidence="1">
    <location>
        <begin position="164"/>
        <end position="234"/>
    </location>
</feature>
<reference evidence="3 4" key="1">
    <citation type="submission" date="2013-02" db="EMBL/GenBank/DDBJ databases">
        <authorList>
            <person name="Fiebig A."/>
            <person name="Goeker M."/>
            <person name="Klenk H.-P.P."/>
        </authorList>
    </citation>
    <scope>NUCLEOTIDE SEQUENCE [LARGE SCALE GENOMIC DNA]</scope>
    <source>
        <strain evidence="3 4">DSM 19309</strain>
    </source>
</reference>
<dbReference type="EC" id="3.5.3.3" evidence="3"/>
<dbReference type="PANTHER" id="PTHR46112">
    <property type="entry name" value="AMINOPEPTIDASE"/>
    <property type="match status" value="1"/>
</dbReference>
<dbReference type="AlphaFoldDB" id="A0A017HSG5"/>
<feature type="domain" description="Creatinase N-terminal" evidence="2">
    <location>
        <begin position="28"/>
        <end position="157"/>
    </location>
</feature>
<dbReference type="InterPro" id="IPR050659">
    <property type="entry name" value="Peptidase_M24B"/>
</dbReference>
<dbReference type="PANTHER" id="PTHR46112:SF2">
    <property type="entry name" value="XAA-PRO AMINOPEPTIDASE P-RELATED"/>
    <property type="match status" value="1"/>
</dbReference>